<protein>
    <submittedName>
        <fullName evidence="1">Uncharacterized protein</fullName>
    </submittedName>
</protein>
<dbReference type="Proteomes" id="UP000593564">
    <property type="component" value="Unassembled WGS sequence"/>
</dbReference>
<accession>A0A7J7GSL4</accession>
<keyword evidence="2" id="KW-1185">Reference proteome</keyword>
<dbReference type="EMBL" id="JACBKZ010000009">
    <property type="protein sequence ID" value="KAF5942496.1"/>
    <property type="molecule type" value="Genomic_DNA"/>
</dbReference>
<comment type="caution">
    <text evidence="1">The sequence shown here is derived from an EMBL/GenBank/DDBJ whole genome shotgun (WGS) entry which is preliminary data.</text>
</comment>
<evidence type="ECO:0000313" key="2">
    <source>
        <dbReference type="Proteomes" id="UP000593564"/>
    </source>
</evidence>
<organism evidence="1 2">
    <name type="scientific">Camellia sinensis</name>
    <name type="common">Tea plant</name>
    <name type="synonym">Thea sinensis</name>
    <dbReference type="NCBI Taxonomy" id="4442"/>
    <lineage>
        <taxon>Eukaryota</taxon>
        <taxon>Viridiplantae</taxon>
        <taxon>Streptophyta</taxon>
        <taxon>Embryophyta</taxon>
        <taxon>Tracheophyta</taxon>
        <taxon>Spermatophyta</taxon>
        <taxon>Magnoliopsida</taxon>
        <taxon>eudicotyledons</taxon>
        <taxon>Gunneridae</taxon>
        <taxon>Pentapetalae</taxon>
        <taxon>asterids</taxon>
        <taxon>Ericales</taxon>
        <taxon>Theaceae</taxon>
        <taxon>Camellia</taxon>
    </lineage>
</organism>
<dbReference type="AlphaFoldDB" id="A0A7J7GSL4"/>
<sequence length="79" mass="9482">MELSIMDVVKSDLEADLVLRPKVQFLKAQRLVFVDLQIYFEITKQNNLTKFKHSLSISHILRRPIQEKFRFFVEEDSRD</sequence>
<proteinExistence type="predicted"/>
<reference evidence="1 2" key="2">
    <citation type="submission" date="2020-07" db="EMBL/GenBank/DDBJ databases">
        <title>Genome assembly of wild tea tree DASZ reveals pedigree and selection history of tea varieties.</title>
        <authorList>
            <person name="Zhang W."/>
        </authorList>
    </citation>
    <scope>NUCLEOTIDE SEQUENCE [LARGE SCALE GENOMIC DNA]</scope>
    <source>
        <strain evidence="2">cv. G240</strain>
        <tissue evidence="1">Leaf</tissue>
    </source>
</reference>
<reference evidence="2" key="1">
    <citation type="journal article" date="2020" name="Nat. Commun.">
        <title>Genome assembly of wild tea tree DASZ reveals pedigree and selection history of tea varieties.</title>
        <authorList>
            <person name="Zhang W."/>
            <person name="Zhang Y."/>
            <person name="Qiu H."/>
            <person name="Guo Y."/>
            <person name="Wan H."/>
            <person name="Zhang X."/>
            <person name="Scossa F."/>
            <person name="Alseekh S."/>
            <person name="Zhang Q."/>
            <person name="Wang P."/>
            <person name="Xu L."/>
            <person name="Schmidt M.H."/>
            <person name="Jia X."/>
            <person name="Li D."/>
            <person name="Zhu A."/>
            <person name="Guo F."/>
            <person name="Chen W."/>
            <person name="Ni D."/>
            <person name="Usadel B."/>
            <person name="Fernie A.R."/>
            <person name="Wen W."/>
        </authorList>
    </citation>
    <scope>NUCLEOTIDE SEQUENCE [LARGE SCALE GENOMIC DNA]</scope>
    <source>
        <strain evidence="2">cv. G240</strain>
    </source>
</reference>
<name>A0A7J7GSL4_CAMSI</name>
<evidence type="ECO:0000313" key="1">
    <source>
        <dbReference type="EMBL" id="KAF5942496.1"/>
    </source>
</evidence>
<gene>
    <name evidence="1" type="ORF">HYC85_020138</name>
</gene>